<dbReference type="PROSITE" id="PS51257">
    <property type="entry name" value="PROKAR_LIPOPROTEIN"/>
    <property type="match status" value="1"/>
</dbReference>
<dbReference type="AlphaFoldDB" id="A0A7M4F4R6"/>
<dbReference type="Ensembl" id="ENSCPRT00005022986.1">
    <property type="protein sequence ID" value="ENSCPRP00005019668.1"/>
    <property type="gene ID" value="ENSCPRG00005013704.1"/>
</dbReference>
<proteinExistence type="predicted"/>
<protein>
    <submittedName>
        <fullName evidence="1">Uncharacterized protein</fullName>
    </submittedName>
</protein>
<reference evidence="1" key="2">
    <citation type="submission" date="2025-09" db="UniProtKB">
        <authorList>
            <consortium name="Ensembl"/>
        </authorList>
    </citation>
    <scope>IDENTIFICATION</scope>
</reference>
<keyword evidence="2" id="KW-1185">Reference proteome</keyword>
<reference evidence="1" key="1">
    <citation type="submission" date="2025-08" db="UniProtKB">
        <authorList>
            <consortium name="Ensembl"/>
        </authorList>
    </citation>
    <scope>IDENTIFICATION</scope>
</reference>
<dbReference type="Proteomes" id="UP000594220">
    <property type="component" value="Unplaced"/>
</dbReference>
<evidence type="ECO:0000313" key="2">
    <source>
        <dbReference type="Proteomes" id="UP000594220"/>
    </source>
</evidence>
<accession>A0A7M4F4R6</accession>
<organism evidence="1 2">
    <name type="scientific">Crocodylus porosus</name>
    <name type="common">Saltwater crocodile</name>
    <name type="synonym">Estuarine crocodile</name>
    <dbReference type="NCBI Taxonomy" id="8502"/>
    <lineage>
        <taxon>Eukaryota</taxon>
        <taxon>Metazoa</taxon>
        <taxon>Chordata</taxon>
        <taxon>Craniata</taxon>
        <taxon>Vertebrata</taxon>
        <taxon>Euteleostomi</taxon>
        <taxon>Archelosauria</taxon>
        <taxon>Archosauria</taxon>
        <taxon>Crocodylia</taxon>
        <taxon>Longirostres</taxon>
        <taxon>Crocodylidae</taxon>
        <taxon>Crocodylus</taxon>
    </lineage>
</organism>
<name>A0A7M4F4R6_CROPO</name>
<sequence length="124" mass="13976">MQRDYSYAYPMYILMHILALEYKATFTSVTLFFSCLYTTFDHFATHACAYLLYFARPFIVHVPSSSGHSAQLLILYAAGALAVLEDQPKVRELAVGSWLPFCWPKSITVPVEIPIFLSNCPLGS</sequence>
<evidence type="ECO:0000313" key="1">
    <source>
        <dbReference type="Ensembl" id="ENSCPRP00005019668.1"/>
    </source>
</evidence>